<evidence type="ECO:0000313" key="2">
    <source>
        <dbReference type="Proteomes" id="UP001597459"/>
    </source>
</evidence>
<dbReference type="EMBL" id="JBHULX010000003">
    <property type="protein sequence ID" value="MFD2590030.1"/>
    <property type="molecule type" value="Genomic_DNA"/>
</dbReference>
<protein>
    <submittedName>
        <fullName evidence="1">Uncharacterized protein</fullName>
    </submittedName>
</protein>
<organism evidence="1 2">
    <name type="scientific">Aquimarina hainanensis</name>
    <dbReference type="NCBI Taxonomy" id="1578017"/>
    <lineage>
        <taxon>Bacteria</taxon>
        <taxon>Pseudomonadati</taxon>
        <taxon>Bacteroidota</taxon>
        <taxon>Flavobacteriia</taxon>
        <taxon>Flavobacteriales</taxon>
        <taxon>Flavobacteriaceae</taxon>
        <taxon>Aquimarina</taxon>
    </lineage>
</organism>
<dbReference type="RefSeq" id="WP_176029551.1">
    <property type="nucleotide sequence ID" value="NZ_JBHSJV010000001.1"/>
</dbReference>
<gene>
    <name evidence="1" type="ORF">ACFSTE_04260</name>
</gene>
<name>A0ABW5N337_9FLAO</name>
<comment type="caution">
    <text evidence="1">The sequence shown here is derived from an EMBL/GenBank/DDBJ whole genome shotgun (WGS) entry which is preliminary data.</text>
</comment>
<reference evidence="2" key="1">
    <citation type="journal article" date="2019" name="Int. J. Syst. Evol. Microbiol.">
        <title>The Global Catalogue of Microorganisms (GCM) 10K type strain sequencing project: providing services to taxonomists for standard genome sequencing and annotation.</title>
        <authorList>
            <consortium name="The Broad Institute Genomics Platform"/>
            <consortium name="The Broad Institute Genome Sequencing Center for Infectious Disease"/>
            <person name="Wu L."/>
            <person name="Ma J."/>
        </authorList>
    </citation>
    <scope>NUCLEOTIDE SEQUENCE [LARGE SCALE GENOMIC DNA]</scope>
    <source>
        <strain evidence="2">KCTC 42423</strain>
    </source>
</reference>
<accession>A0ABW5N337</accession>
<evidence type="ECO:0000313" key="1">
    <source>
        <dbReference type="EMBL" id="MFD2590030.1"/>
    </source>
</evidence>
<keyword evidence="2" id="KW-1185">Reference proteome</keyword>
<sequence length="65" mass="7604">MARAMFDYTKAVLKKVSFDVNLFTKEVIKAVNRLLPHEIEELKIWIHSLTAERPELQPCLIHLKS</sequence>
<proteinExistence type="predicted"/>
<dbReference type="Proteomes" id="UP001597459">
    <property type="component" value="Unassembled WGS sequence"/>
</dbReference>